<dbReference type="InterPro" id="IPR010352">
    <property type="entry name" value="DUF945"/>
</dbReference>
<name>A0A0N0ZAW3_9GAMM</name>
<dbReference type="Proteomes" id="UP000053226">
    <property type="component" value="Unassembled WGS sequence"/>
</dbReference>
<evidence type="ECO:0000313" key="1">
    <source>
        <dbReference type="EMBL" id="KPD02776.1"/>
    </source>
</evidence>
<dbReference type="RefSeq" id="WP_147638172.1">
    <property type="nucleotide sequence ID" value="NZ_CAWMUS010000018.1"/>
</dbReference>
<reference evidence="1 2" key="1">
    <citation type="submission" date="2015-07" db="EMBL/GenBank/DDBJ databases">
        <title>ATOL: Assembling a taxonomically balanced genome-scale reconstruction of the evolutionary history of the Enterobacteriaceae.</title>
        <authorList>
            <person name="Plunkett G.III."/>
            <person name="Neeno-Eckwall E.C."/>
            <person name="Glasner J.D."/>
            <person name="Perna N.T."/>
        </authorList>
    </citation>
    <scope>NUCLEOTIDE SEQUENCE [LARGE SCALE GENOMIC DNA]</scope>
    <source>
        <strain evidence="1 2">ATCC 35017</strain>
    </source>
</reference>
<dbReference type="OrthoDB" id="5444681at2"/>
<accession>A0A0N0ZAW3</accession>
<evidence type="ECO:0000313" key="2">
    <source>
        <dbReference type="Proteomes" id="UP000053226"/>
    </source>
</evidence>
<dbReference type="EMBL" id="LGAA01000018">
    <property type="protein sequence ID" value="KPD02776.1"/>
    <property type="molecule type" value="Genomic_DNA"/>
</dbReference>
<sequence>MKKSLVAVGVIIAVGAVWTGASWYTGSKVESEFSRVIEKTNQALAVSLPDTGIVLKVENYQRGIFSSNADVLITSADSTDNSDAIVIKTNIDHGPFPVSQVAKFNLMPKLAATHVELANNKVTEKLFKYTDGKSLINGTTVIGYGKGIDSTFDIIPLDITENGNSLKFSGAKFVFEGTADLKDIKASLTSDNTVISSDAEKESMVLKGLKFTSDITKTDYGFYTGDQALVVENVDVNNNNTAFSFKNLKVNSATSVADKNAKGSLTYSIDDLDVLGQNLGSGKMSLSMDRVSAEALGKFITDYNEAISQSLSDGSLPYVADQLAMRMLSTSLPELMKSNPQFAISPLSWKNAAGESNFDLSIDFNAWTPEELTNLGMSNKADEAVKKLFKSFDMNIKLSKPMLIEAIAQSHSIDSGKVVNAEEKKAFTEQATQELTTIEAPLTADMFSSPYEDMFLTDEQRAEKAKQKPTPWMVNSDDALTMSFKFDGNDIMVNGQKFALADFLTKMHVMTPTAEEQPEEQIDVQEEIEVPAVSEQAPAAQ</sequence>
<proteinExistence type="predicted"/>
<comment type="caution">
    <text evidence="1">The sequence shown here is derived from an EMBL/GenBank/DDBJ whole genome shotgun (WGS) entry which is preliminary data.</text>
</comment>
<dbReference type="Pfam" id="PF06097">
    <property type="entry name" value="DUF945"/>
    <property type="match status" value="1"/>
</dbReference>
<organism evidence="1 2">
    <name type="scientific">Moellerella wisconsensis ATCC 35017</name>
    <dbReference type="NCBI Taxonomy" id="1354267"/>
    <lineage>
        <taxon>Bacteria</taxon>
        <taxon>Pseudomonadati</taxon>
        <taxon>Pseudomonadota</taxon>
        <taxon>Gammaproteobacteria</taxon>
        <taxon>Enterobacterales</taxon>
        <taxon>Morganellaceae</taxon>
        <taxon>Moellerella</taxon>
    </lineage>
</organism>
<dbReference type="AlphaFoldDB" id="A0A0N0ZAW3"/>
<gene>
    <name evidence="1" type="ORF">M992_1933</name>
</gene>
<protein>
    <submittedName>
        <fullName evidence="1">Putative GTP-binding protein</fullName>
    </submittedName>
</protein>
<keyword evidence="2" id="KW-1185">Reference proteome</keyword>